<sequence length="83" mass="9026">MASDGIRMTVESIYIGEIIVSTYVTEKLLAAGKTSTVFIARSKSNQEVNLVALKVQPIGTEQQTLNNDIAVLKSIGGMEYYIT</sequence>
<organism evidence="1 2">
    <name type="scientific">Streblomastix strix</name>
    <dbReference type="NCBI Taxonomy" id="222440"/>
    <lineage>
        <taxon>Eukaryota</taxon>
        <taxon>Metamonada</taxon>
        <taxon>Preaxostyla</taxon>
        <taxon>Oxymonadida</taxon>
        <taxon>Streblomastigidae</taxon>
        <taxon>Streblomastix</taxon>
    </lineage>
</organism>
<dbReference type="InterPro" id="IPR011009">
    <property type="entry name" value="Kinase-like_dom_sf"/>
</dbReference>
<accession>A0A5J4QCI7</accession>
<evidence type="ECO:0000313" key="2">
    <source>
        <dbReference type="Proteomes" id="UP000324800"/>
    </source>
</evidence>
<evidence type="ECO:0008006" key="3">
    <source>
        <dbReference type="Google" id="ProtNLM"/>
    </source>
</evidence>
<gene>
    <name evidence="1" type="ORF">EZS28_054824</name>
</gene>
<reference evidence="1 2" key="1">
    <citation type="submission" date="2019-03" db="EMBL/GenBank/DDBJ databases">
        <title>Single cell metagenomics reveals metabolic interactions within the superorganism composed of flagellate Streblomastix strix and complex community of Bacteroidetes bacteria on its surface.</title>
        <authorList>
            <person name="Treitli S.C."/>
            <person name="Kolisko M."/>
            <person name="Husnik F."/>
            <person name="Keeling P."/>
            <person name="Hampl V."/>
        </authorList>
    </citation>
    <scope>NUCLEOTIDE SEQUENCE [LARGE SCALE GENOMIC DNA]</scope>
    <source>
        <strain evidence="1">ST1C</strain>
    </source>
</reference>
<dbReference type="SUPFAM" id="SSF56112">
    <property type="entry name" value="Protein kinase-like (PK-like)"/>
    <property type="match status" value="1"/>
</dbReference>
<proteinExistence type="predicted"/>
<evidence type="ECO:0000313" key="1">
    <source>
        <dbReference type="EMBL" id="KAA6319387.1"/>
    </source>
</evidence>
<dbReference type="Proteomes" id="UP000324800">
    <property type="component" value="Unassembled WGS sequence"/>
</dbReference>
<protein>
    <recommendedName>
        <fullName evidence="3">Protein kinase domain-containing protein</fullName>
    </recommendedName>
</protein>
<comment type="caution">
    <text evidence="1">The sequence shown here is derived from an EMBL/GenBank/DDBJ whole genome shotgun (WGS) entry which is preliminary data.</text>
</comment>
<dbReference type="EMBL" id="SNRW01045896">
    <property type="protein sequence ID" value="KAA6319387.1"/>
    <property type="molecule type" value="Genomic_DNA"/>
</dbReference>
<dbReference type="AlphaFoldDB" id="A0A5J4QCI7"/>
<dbReference type="OrthoDB" id="5979581at2759"/>
<name>A0A5J4QCI7_9EUKA</name>